<proteinExistence type="predicted"/>
<reference evidence="1" key="2">
    <citation type="journal article" date="2015" name="Data Brief">
        <title>Shoot transcriptome of the giant reed, Arundo donax.</title>
        <authorList>
            <person name="Barrero R.A."/>
            <person name="Guerrero F.D."/>
            <person name="Moolhuijzen P."/>
            <person name="Goolsby J.A."/>
            <person name="Tidwell J."/>
            <person name="Bellgard S.E."/>
            <person name="Bellgard M.I."/>
        </authorList>
    </citation>
    <scope>NUCLEOTIDE SEQUENCE</scope>
    <source>
        <tissue evidence="1">Shoot tissue taken approximately 20 cm above the soil surface</tissue>
    </source>
</reference>
<organism evidence="1">
    <name type="scientific">Arundo donax</name>
    <name type="common">Giant reed</name>
    <name type="synonym">Donax arundinaceus</name>
    <dbReference type="NCBI Taxonomy" id="35708"/>
    <lineage>
        <taxon>Eukaryota</taxon>
        <taxon>Viridiplantae</taxon>
        <taxon>Streptophyta</taxon>
        <taxon>Embryophyta</taxon>
        <taxon>Tracheophyta</taxon>
        <taxon>Spermatophyta</taxon>
        <taxon>Magnoliopsida</taxon>
        <taxon>Liliopsida</taxon>
        <taxon>Poales</taxon>
        <taxon>Poaceae</taxon>
        <taxon>PACMAD clade</taxon>
        <taxon>Arundinoideae</taxon>
        <taxon>Arundineae</taxon>
        <taxon>Arundo</taxon>
    </lineage>
</organism>
<name>A0A0A9DQB8_ARUDO</name>
<sequence>MANWLHTGNGNLYLTSKNVQNPHCQNKGTVFCFFKKNINQWQFD</sequence>
<dbReference type="AlphaFoldDB" id="A0A0A9DQB8"/>
<reference evidence="1" key="1">
    <citation type="submission" date="2014-09" db="EMBL/GenBank/DDBJ databases">
        <authorList>
            <person name="Magalhaes I.L.F."/>
            <person name="Oliveira U."/>
            <person name="Santos F.R."/>
            <person name="Vidigal T.H.D.A."/>
            <person name="Brescovit A.D."/>
            <person name="Santos A.J."/>
        </authorList>
    </citation>
    <scope>NUCLEOTIDE SEQUENCE</scope>
    <source>
        <tissue evidence="1">Shoot tissue taken approximately 20 cm above the soil surface</tissue>
    </source>
</reference>
<protein>
    <submittedName>
        <fullName evidence="1">Uncharacterized protein</fullName>
    </submittedName>
</protein>
<accession>A0A0A9DQB8</accession>
<evidence type="ECO:0000313" key="1">
    <source>
        <dbReference type="EMBL" id="JAD89986.1"/>
    </source>
</evidence>
<dbReference type="EMBL" id="GBRH01207909">
    <property type="protein sequence ID" value="JAD89986.1"/>
    <property type="molecule type" value="Transcribed_RNA"/>
</dbReference>